<sequence length="246" mass="26382">MRFSLLASSLALLGLTAAIPQQYESKKPIVSRQGGAARTIRIMPLGASIVEITCWRAYLWQKLQAAGKTNIDFVGSGSGPSSCTLNGAAVEFDKNHEGHSGALATQYAAGRNLTRWLAAAAPVDIIFIHLGTNDAVNRIPAETTIKAYDTMLAEMRASNPNMKVIVSTLIPIDPKLFGQDVSDGITTLNTALKTWVSEKGLALVDNNTGFNYSTMTTEGEHPNEAGNVFMAEHFYPVVKAQIEAVA</sequence>
<dbReference type="CDD" id="cd01833">
    <property type="entry name" value="XynB_like"/>
    <property type="match status" value="1"/>
</dbReference>
<protein>
    <submittedName>
        <fullName evidence="3">SGNH hydrolase</fullName>
    </submittedName>
</protein>
<dbReference type="PANTHER" id="PTHR30383">
    <property type="entry name" value="THIOESTERASE 1/PROTEASE 1/LYSOPHOSPHOLIPASE L1"/>
    <property type="match status" value="1"/>
</dbReference>
<keyword evidence="1" id="KW-0732">Signal</keyword>
<feature type="domain" description="SGNH hydrolase-type esterase" evidence="2">
    <location>
        <begin position="95"/>
        <end position="227"/>
    </location>
</feature>
<evidence type="ECO:0000313" key="4">
    <source>
        <dbReference type="Proteomes" id="UP000800035"/>
    </source>
</evidence>
<keyword evidence="4" id="KW-1185">Reference proteome</keyword>
<keyword evidence="3" id="KW-0378">Hydrolase</keyword>
<dbReference type="Pfam" id="PF13472">
    <property type="entry name" value="Lipase_GDSL_2"/>
    <property type="match status" value="1"/>
</dbReference>
<evidence type="ECO:0000256" key="1">
    <source>
        <dbReference type="SAM" id="SignalP"/>
    </source>
</evidence>
<feature type="signal peptide" evidence="1">
    <location>
        <begin position="1"/>
        <end position="18"/>
    </location>
</feature>
<dbReference type="InterPro" id="IPR051532">
    <property type="entry name" value="Ester_Hydrolysis_Enzymes"/>
</dbReference>
<dbReference type="EMBL" id="ML976993">
    <property type="protein sequence ID" value="KAF1956010.1"/>
    <property type="molecule type" value="Genomic_DNA"/>
</dbReference>
<dbReference type="InterPro" id="IPR036514">
    <property type="entry name" value="SGNH_hydro_sf"/>
</dbReference>
<dbReference type="InterPro" id="IPR013830">
    <property type="entry name" value="SGNH_hydro"/>
</dbReference>
<dbReference type="Gene3D" id="3.40.50.1110">
    <property type="entry name" value="SGNH hydrolase"/>
    <property type="match status" value="1"/>
</dbReference>
<evidence type="ECO:0000259" key="2">
    <source>
        <dbReference type="Pfam" id="PF13472"/>
    </source>
</evidence>
<feature type="chain" id="PRO_5025683767" evidence="1">
    <location>
        <begin position="19"/>
        <end position="246"/>
    </location>
</feature>
<evidence type="ECO:0000313" key="3">
    <source>
        <dbReference type="EMBL" id="KAF1956010.1"/>
    </source>
</evidence>
<dbReference type="Proteomes" id="UP000800035">
    <property type="component" value="Unassembled WGS sequence"/>
</dbReference>
<accession>A0A6A5TVE0</accession>
<organism evidence="3 4">
    <name type="scientific">Byssothecium circinans</name>
    <dbReference type="NCBI Taxonomy" id="147558"/>
    <lineage>
        <taxon>Eukaryota</taxon>
        <taxon>Fungi</taxon>
        <taxon>Dikarya</taxon>
        <taxon>Ascomycota</taxon>
        <taxon>Pezizomycotina</taxon>
        <taxon>Dothideomycetes</taxon>
        <taxon>Pleosporomycetidae</taxon>
        <taxon>Pleosporales</taxon>
        <taxon>Massarineae</taxon>
        <taxon>Massarinaceae</taxon>
        <taxon>Byssothecium</taxon>
    </lineage>
</organism>
<dbReference type="PANTHER" id="PTHR30383:SF2">
    <property type="entry name" value="CELLULOSE-BINDING PROTEIN"/>
    <property type="match status" value="1"/>
</dbReference>
<dbReference type="SUPFAM" id="SSF52266">
    <property type="entry name" value="SGNH hydrolase"/>
    <property type="match status" value="1"/>
</dbReference>
<gene>
    <name evidence="3" type="ORF">CC80DRAFT_474046</name>
</gene>
<proteinExistence type="predicted"/>
<dbReference type="OrthoDB" id="2119228at2759"/>
<dbReference type="GO" id="GO:0004622">
    <property type="term" value="F:phosphatidylcholine lysophospholipase activity"/>
    <property type="evidence" value="ECO:0007669"/>
    <property type="project" value="TreeGrafter"/>
</dbReference>
<reference evidence="3" key="1">
    <citation type="journal article" date="2020" name="Stud. Mycol.">
        <title>101 Dothideomycetes genomes: a test case for predicting lifestyles and emergence of pathogens.</title>
        <authorList>
            <person name="Haridas S."/>
            <person name="Albert R."/>
            <person name="Binder M."/>
            <person name="Bloem J."/>
            <person name="Labutti K."/>
            <person name="Salamov A."/>
            <person name="Andreopoulos B."/>
            <person name="Baker S."/>
            <person name="Barry K."/>
            <person name="Bills G."/>
            <person name="Bluhm B."/>
            <person name="Cannon C."/>
            <person name="Castanera R."/>
            <person name="Culley D."/>
            <person name="Daum C."/>
            <person name="Ezra D."/>
            <person name="Gonzalez J."/>
            <person name="Henrissat B."/>
            <person name="Kuo A."/>
            <person name="Liang C."/>
            <person name="Lipzen A."/>
            <person name="Lutzoni F."/>
            <person name="Magnuson J."/>
            <person name="Mondo S."/>
            <person name="Nolan M."/>
            <person name="Ohm R."/>
            <person name="Pangilinan J."/>
            <person name="Park H.-J."/>
            <person name="Ramirez L."/>
            <person name="Alfaro M."/>
            <person name="Sun H."/>
            <person name="Tritt A."/>
            <person name="Yoshinaga Y."/>
            <person name="Zwiers L.-H."/>
            <person name="Turgeon B."/>
            <person name="Goodwin S."/>
            <person name="Spatafora J."/>
            <person name="Crous P."/>
            <person name="Grigoriev I."/>
        </authorList>
    </citation>
    <scope>NUCLEOTIDE SEQUENCE</scope>
    <source>
        <strain evidence="3">CBS 675.92</strain>
    </source>
</reference>
<dbReference type="AlphaFoldDB" id="A0A6A5TVE0"/>
<name>A0A6A5TVE0_9PLEO</name>